<feature type="region of interest" description="Disordered" evidence="1">
    <location>
        <begin position="391"/>
        <end position="434"/>
    </location>
</feature>
<feature type="compositionally biased region" description="Low complexity" evidence="1">
    <location>
        <begin position="392"/>
        <end position="427"/>
    </location>
</feature>
<reference evidence="3" key="3">
    <citation type="journal article" date="2018" name="Nature">
        <title>A major lineage of non-tailed dsDNA viruses as unrecognized killers of marine bacteria.</title>
        <authorList>
            <person name="Kauffman K.M."/>
            <person name="Hussain F.A."/>
            <person name="Yang J."/>
            <person name="Arevalo P."/>
            <person name="Brown J.M."/>
            <person name="Chang W.K."/>
            <person name="VanInsberghe D."/>
            <person name="Elsherbini J."/>
            <person name="Sharma R.S."/>
            <person name="Cutler M.B."/>
            <person name="Kelly L."/>
            <person name="Polz M.F."/>
        </authorList>
    </citation>
    <scope>NUCLEOTIDE SEQUENCE</scope>
    <source>
        <strain evidence="3">10N.222.48.A2</strain>
    </source>
</reference>
<gene>
    <name evidence="3" type="ORF">BCS92_15120</name>
    <name evidence="4" type="ORF">FC057_22285</name>
</gene>
<organism evidence="3 5">
    <name type="scientific">Vibrio tasmaniensis</name>
    <dbReference type="NCBI Taxonomy" id="212663"/>
    <lineage>
        <taxon>Bacteria</taxon>
        <taxon>Pseudomonadati</taxon>
        <taxon>Pseudomonadota</taxon>
        <taxon>Gammaproteobacteria</taxon>
        <taxon>Vibrionales</taxon>
        <taxon>Vibrionaceae</taxon>
        <taxon>Vibrio</taxon>
    </lineage>
</organism>
<dbReference type="Proteomes" id="UP000235579">
    <property type="component" value="Unassembled WGS sequence"/>
</dbReference>
<proteinExistence type="predicted"/>
<reference evidence="3" key="2">
    <citation type="submission" date="2016-07" db="EMBL/GenBank/DDBJ databases">
        <authorList>
            <person name="Wan K."/>
            <person name="Booth B."/>
            <person name="Spirohn K."/>
            <person name="Hao T."/>
            <person name="Hu Y."/>
            <person name="Calderwood M."/>
            <person name="Hill D."/>
            <person name="Mohr S."/>
            <person name="Vidal M."/>
            <person name="Celniker S."/>
            <person name="Perrimon N."/>
        </authorList>
    </citation>
    <scope>NUCLEOTIDE SEQUENCE</scope>
    <source>
        <strain evidence="3">10N.222.48.A2</strain>
    </source>
</reference>
<dbReference type="EMBL" id="MDBP01000042">
    <property type="protein sequence ID" value="PMP13663.1"/>
    <property type="molecule type" value="Genomic_DNA"/>
</dbReference>
<feature type="region of interest" description="Disordered" evidence="1">
    <location>
        <begin position="131"/>
        <end position="161"/>
    </location>
</feature>
<dbReference type="InterPro" id="IPR007844">
    <property type="entry name" value="AsmA"/>
</dbReference>
<dbReference type="AlphaFoldDB" id="A0A2N7NGU8"/>
<dbReference type="GO" id="GO:0090313">
    <property type="term" value="P:regulation of protein targeting to membrane"/>
    <property type="evidence" value="ECO:0007669"/>
    <property type="project" value="TreeGrafter"/>
</dbReference>
<evidence type="ECO:0000313" key="5">
    <source>
        <dbReference type="Proteomes" id="UP000235579"/>
    </source>
</evidence>
<name>A0A2N7NGU8_9VIBR</name>
<dbReference type="InterPro" id="IPR052894">
    <property type="entry name" value="AsmA-related"/>
</dbReference>
<dbReference type="GO" id="GO:0005886">
    <property type="term" value="C:plasma membrane"/>
    <property type="evidence" value="ECO:0007669"/>
    <property type="project" value="TreeGrafter"/>
</dbReference>
<protein>
    <submittedName>
        <fullName evidence="4">AsmA family protein</fullName>
    </submittedName>
    <submittedName>
        <fullName evidence="3">Cell envelope biogenesis protein AsmA</fullName>
    </submittedName>
</protein>
<dbReference type="PANTHER" id="PTHR30441:SF4">
    <property type="entry name" value="PROTEIN ASMA"/>
    <property type="match status" value="1"/>
</dbReference>
<evidence type="ECO:0000256" key="1">
    <source>
        <dbReference type="SAM" id="MobiDB-lite"/>
    </source>
</evidence>
<reference evidence="5" key="1">
    <citation type="submission" date="2016-07" db="EMBL/GenBank/DDBJ databases">
        <title>Nontailed viruses are major unrecognized killers of bacteria in the ocean.</title>
        <authorList>
            <person name="Kauffman K."/>
            <person name="Hussain F."/>
            <person name="Yang J."/>
            <person name="Arevalo P."/>
            <person name="Brown J."/>
            <person name="Cutler M."/>
            <person name="Kelly L."/>
            <person name="Polz M.F."/>
        </authorList>
    </citation>
    <scope>NUCLEOTIDE SEQUENCE [LARGE SCALE GENOMIC DNA]</scope>
    <source>
        <strain evidence="5">10N.222.48.A2</strain>
    </source>
</reference>
<evidence type="ECO:0000259" key="2">
    <source>
        <dbReference type="Pfam" id="PF05170"/>
    </source>
</evidence>
<evidence type="ECO:0000313" key="6">
    <source>
        <dbReference type="Proteomes" id="UP000308018"/>
    </source>
</evidence>
<reference evidence="4 6" key="4">
    <citation type="submission" date="2019-04" db="EMBL/GenBank/DDBJ databases">
        <title>A reverse ecology approach based on a biological definition of microbial populations.</title>
        <authorList>
            <person name="Arevalo P."/>
            <person name="Vaninsberghe D."/>
            <person name="Elsherbini J."/>
            <person name="Gore J."/>
            <person name="Polz M."/>
        </authorList>
    </citation>
    <scope>NUCLEOTIDE SEQUENCE [LARGE SCALE GENOMIC DNA]</scope>
    <source>
        <strain evidence="4 6">10N.222.45.A8</strain>
    </source>
</reference>
<feature type="compositionally biased region" description="Polar residues" evidence="1">
    <location>
        <begin position="142"/>
        <end position="161"/>
    </location>
</feature>
<comment type="caution">
    <text evidence="3">The sequence shown here is derived from an EMBL/GenBank/DDBJ whole genome shotgun (WGS) entry which is preliminary data.</text>
</comment>
<feature type="domain" description="AsmA" evidence="2">
    <location>
        <begin position="2"/>
        <end position="615"/>
    </location>
</feature>
<dbReference type="Proteomes" id="UP000308018">
    <property type="component" value="Unassembled WGS sequence"/>
</dbReference>
<dbReference type="EMBL" id="SYVV01000040">
    <property type="protein sequence ID" value="TKG28564.1"/>
    <property type="molecule type" value="Genomic_DNA"/>
</dbReference>
<evidence type="ECO:0000313" key="3">
    <source>
        <dbReference type="EMBL" id="PMP13663.1"/>
    </source>
</evidence>
<dbReference type="Pfam" id="PF05170">
    <property type="entry name" value="AsmA"/>
    <property type="match status" value="1"/>
</dbReference>
<sequence length="727" mass="77878">MKKLLIFIAVPVFVVVAAILALVLLVNPNQFKPLIVEQAQKHTGLELVIEGDISWQFFPSIGFELGQTELRNPEGFTQPNLFKVDTVGVDVSVTPLFSNQLEIGNITLDGAEFYLETLKDGRKNIDALTQVSAPKESEPAADTSSEATPAPQEQTSTDTSGWTINLAGVTVSNALFEMDDKQAGSFTKLYDVSLSLSEFAVDTWTTATFAASGENNQQKFSANGSAEFKLAEGFASYALRNIDLNAKFNDPATSIESAKIGLNTFEFDKVNQLTYAVIGNAAGLDLDLKGGGDLTVDSAISKVTLNKLTLDSTFKGETLPQSPMKVDMLSDLSFDLTKSHLSFVLAKLQANAIALDGKADITLSEIPKVRFSLHSPNIDLDEFLGLGNTEETASAAPSDSAGGSTSNTTASSTSSSGSSTSSSDNSAPAKEVEPDLSALKTLDVKGNITIDKFKANNAKMQNVKTAFSVNRGIADLISFTSNLYQGSISATARLDARKTPATYTAKKKIKGVKVQPLLVDVANNDTLEGTGNIDVNVKGKSLTPTGIKKNLVGTIAINFEDGAVNGINIAQLIRENYAKIKGEKVESKDESQKTDFSAMKATLKVDKGWVSTNDLSAQSPLLRVTGQGKANFINETVDFLVRTSIVGSLEGQGGKSIDDLKDVTIPIKVTGQWADPKFGLVFDDVLKQKAEKEIDRGIKKLEEKYGDKIKDEKTRDAVNGLLKGLFN</sequence>
<accession>A0A2N7NGU8</accession>
<evidence type="ECO:0000313" key="4">
    <source>
        <dbReference type="EMBL" id="TKG28564.1"/>
    </source>
</evidence>
<dbReference type="PANTHER" id="PTHR30441">
    <property type="entry name" value="DUF748 DOMAIN-CONTAINING PROTEIN"/>
    <property type="match status" value="1"/>
</dbReference>
<dbReference type="RefSeq" id="WP_009848618.1">
    <property type="nucleotide sequence ID" value="NZ_MDBP01000042.1"/>
</dbReference>